<gene>
    <name evidence="2" type="ORF">KPH14_011645</name>
</gene>
<protein>
    <recommendedName>
        <fullName evidence="4">Protein stoned-A</fullName>
    </recommendedName>
</protein>
<feature type="region of interest" description="Disordered" evidence="1">
    <location>
        <begin position="692"/>
        <end position="716"/>
    </location>
</feature>
<feature type="compositionally biased region" description="Basic and acidic residues" evidence="1">
    <location>
        <begin position="588"/>
        <end position="604"/>
    </location>
</feature>
<dbReference type="AlphaFoldDB" id="A0AAD9VLV7"/>
<evidence type="ECO:0000313" key="3">
    <source>
        <dbReference type="Proteomes" id="UP001258017"/>
    </source>
</evidence>
<feature type="compositionally biased region" description="Acidic residues" evidence="1">
    <location>
        <begin position="162"/>
        <end position="175"/>
    </location>
</feature>
<feature type="compositionally biased region" description="Basic and acidic residues" evidence="1">
    <location>
        <begin position="30"/>
        <end position="50"/>
    </location>
</feature>
<feature type="compositionally biased region" description="Basic and acidic residues" evidence="1">
    <location>
        <begin position="100"/>
        <end position="118"/>
    </location>
</feature>
<dbReference type="EMBL" id="JAIFRP010000271">
    <property type="protein sequence ID" value="KAK2578477.1"/>
    <property type="molecule type" value="Genomic_DNA"/>
</dbReference>
<organism evidence="2 3">
    <name type="scientific">Odynerus spinipes</name>
    <dbReference type="NCBI Taxonomy" id="1348599"/>
    <lineage>
        <taxon>Eukaryota</taxon>
        <taxon>Metazoa</taxon>
        <taxon>Ecdysozoa</taxon>
        <taxon>Arthropoda</taxon>
        <taxon>Hexapoda</taxon>
        <taxon>Insecta</taxon>
        <taxon>Pterygota</taxon>
        <taxon>Neoptera</taxon>
        <taxon>Endopterygota</taxon>
        <taxon>Hymenoptera</taxon>
        <taxon>Apocrita</taxon>
        <taxon>Aculeata</taxon>
        <taxon>Vespoidea</taxon>
        <taxon>Vespidae</taxon>
        <taxon>Eumeninae</taxon>
        <taxon>Odynerus</taxon>
    </lineage>
</organism>
<name>A0AAD9VLV7_9HYME</name>
<evidence type="ECO:0000256" key="1">
    <source>
        <dbReference type="SAM" id="MobiDB-lite"/>
    </source>
</evidence>
<feature type="region of interest" description="Disordered" evidence="1">
    <location>
        <begin position="1"/>
        <end position="64"/>
    </location>
</feature>
<reference evidence="2" key="2">
    <citation type="journal article" date="2023" name="Commun. Biol.">
        <title>Intrasexual cuticular hydrocarbon dimorphism in a wasp sheds light on hydrocarbon biosynthesis genes in Hymenoptera.</title>
        <authorList>
            <person name="Moris V.C."/>
            <person name="Podsiadlowski L."/>
            <person name="Martin S."/>
            <person name="Oeyen J.P."/>
            <person name="Donath A."/>
            <person name="Petersen M."/>
            <person name="Wilbrandt J."/>
            <person name="Misof B."/>
            <person name="Liedtke D."/>
            <person name="Thamm M."/>
            <person name="Scheiner R."/>
            <person name="Schmitt T."/>
            <person name="Niehuis O."/>
        </authorList>
    </citation>
    <scope>NUCLEOTIDE SEQUENCE</scope>
    <source>
        <strain evidence="2">GBR_01_08_01A</strain>
    </source>
</reference>
<evidence type="ECO:0008006" key="4">
    <source>
        <dbReference type="Google" id="ProtNLM"/>
    </source>
</evidence>
<feature type="compositionally biased region" description="Pro residues" evidence="1">
    <location>
        <begin position="553"/>
        <end position="570"/>
    </location>
</feature>
<reference evidence="2" key="1">
    <citation type="submission" date="2021-08" db="EMBL/GenBank/DDBJ databases">
        <authorList>
            <person name="Misof B."/>
            <person name="Oliver O."/>
            <person name="Podsiadlowski L."/>
            <person name="Donath A."/>
            <person name="Peters R."/>
            <person name="Mayer C."/>
            <person name="Rust J."/>
            <person name="Gunkel S."/>
            <person name="Lesny P."/>
            <person name="Martin S."/>
            <person name="Oeyen J.P."/>
            <person name="Petersen M."/>
            <person name="Panagiotis P."/>
            <person name="Wilbrandt J."/>
            <person name="Tanja T."/>
        </authorList>
    </citation>
    <scope>NUCLEOTIDE SEQUENCE</scope>
    <source>
        <strain evidence="2">GBR_01_08_01A</strain>
        <tissue evidence="2">Thorax + abdomen</tissue>
    </source>
</reference>
<feature type="compositionally biased region" description="Polar residues" evidence="1">
    <location>
        <begin position="637"/>
        <end position="648"/>
    </location>
</feature>
<feature type="region of interest" description="Disordered" evidence="1">
    <location>
        <begin position="531"/>
        <end position="662"/>
    </location>
</feature>
<keyword evidence="3" id="KW-1185">Reference proteome</keyword>
<comment type="caution">
    <text evidence="2">The sequence shown here is derived from an EMBL/GenBank/DDBJ whole genome shotgun (WGS) entry which is preliminary data.</text>
</comment>
<evidence type="ECO:0000313" key="2">
    <source>
        <dbReference type="EMBL" id="KAK2578477.1"/>
    </source>
</evidence>
<feature type="compositionally biased region" description="Basic and acidic residues" evidence="1">
    <location>
        <begin position="133"/>
        <end position="150"/>
    </location>
</feature>
<feature type="region of interest" description="Disordered" evidence="1">
    <location>
        <begin position="296"/>
        <end position="334"/>
    </location>
</feature>
<feature type="region of interest" description="Disordered" evidence="1">
    <location>
        <begin position="98"/>
        <end position="175"/>
    </location>
</feature>
<feature type="compositionally biased region" description="Low complexity" evidence="1">
    <location>
        <begin position="53"/>
        <end position="63"/>
    </location>
</feature>
<accession>A0AAD9VLV7</accession>
<feature type="compositionally biased region" description="Low complexity" evidence="1">
    <location>
        <begin position="301"/>
        <end position="311"/>
    </location>
</feature>
<feature type="compositionally biased region" description="Basic residues" evidence="1">
    <location>
        <begin position="1"/>
        <end position="18"/>
    </location>
</feature>
<dbReference type="Proteomes" id="UP001258017">
    <property type="component" value="Unassembled WGS sequence"/>
</dbReference>
<sequence>MHKLAKGLKKKKKSKKSKKGEEEEFDPEELERYRRERAERAERAEQKAEESSGEQAAAGNAGSDEWRKFEALTAGVDSLLKKTQGDLDRIKSVSFFQRKPALDEKKPEEEEQDEEKKKSSSKKWIGFDEEGNLVEKEPGEVEGEAGKAAEKPLVSENGFVEVPDDEDEQEDSEDEDIFDTTYVDVLQNIDVQLAYIPDSPVKEEPDDDPFDTTNADKVLKTVDKKGNKLVSLGNAVEILSGRIDHVSTCKITPKSKKKPVVQQDLLLDDFDEVEAGPIPEGVTAEPVEVQKTLLDDDSDIPDIPIDLTKLPPVLPRPVTPTSTQEAEPASTESKDPIDVTEFEILKEKTILEEIPDLDDSEFDLTGPVDNPICLEEAEDPFGEKEPEAKDFQTEIIEASFEAATFVNEEDPFDTTFADNLLPGKTELKFIEKELEELPVSTVSISLTDPAGLNRDYETGFLKPEETNDATLTASKKDLLGGSTTDLSLIDPPIAPAEELTYVDPFDTSAIKEIPPGKTELKFLERELLGEQSKTSTVLVDEDDDFDPRKETPPATPLAKPPQRPAPPACPVKPEFKVNFEQEEEEEKEAVSSKNRERKASRPEVIDLSVTKSVAFELPTPSNRPDLLATTDEEKSLSSKPLTPYYTQRSIEETLPAEDEDIDVDPFDTSFVAKVTPGKTELKLIESELLKQEPRLPHSLSDHDFDPRSQTELTRRQSDFTAASTRLANLEFSQVSDPKLKEIVEQQTSSQKQELTRRESLLDAEVEVDAKPLTPRVETKTIEEEISYVDPFDTSIATNILPGKAELKVLESELEQITEQVQVRPNPISLSSIVAPTSVPDVEDFNPRAEEVPESKDFLCSDEQDSGAKTLTPLQSKNITLDDDIDPFDTSFATIGPGKTELKILESELMQ</sequence>
<proteinExistence type="predicted"/>